<dbReference type="Proteomes" id="UP000885830">
    <property type="component" value="Unassembled WGS sequence"/>
</dbReference>
<name>A0A7C5R7J3_9PROT</name>
<comment type="caution">
    <text evidence="1">The sequence shown here is derived from an EMBL/GenBank/DDBJ whole genome shotgun (WGS) entry which is preliminary data.</text>
</comment>
<proteinExistence type="predicted"/>
<accession>A0A7C5R7J3</accession>
<dbReference type="EMBL" id="DRMJ01000015">
    <property type="protein sequence ID" value="HHL42025.1"/>
    <property type="molecule type" value="Genomic_DNA"/>
</dbReference>
<evidence type="ECO:0000313" key="1">
    <source>
        <dbReference type="EMBL" id="HHL42025.1"/>
    </source>
</evidence>
<reference evidence="1" key="1">
    <citation type="journal article" date="2020" name="mSystems">
        <title>Genome- and Community-Level Interaction Insights into Carbon Utilization and Element Cycling Functions of Hydrothermarchaeota in Hydrothermal Sediment.</title>
        <authorList>
            <person name="Zhou Z."/>
            <person name="Liu Y."/>
            <person name="Xu W."/>
            <person name="Pan J."/>
            <person name="Luo Z.H."/>
            <person name="Li M."/>
        </authorList>
    </citation>
    <scope>NUCLEOTIDE SEQUENCE [LARGE SCALE GENOMIC DNA]</scope>
    <source>
        <strain evidence="1">HyVt-485</strain>
    </source>
</reference>
<sequence>MNKFALISISAVLALGACGGGGGTKAKLESSCENLAKVSGKTPPKGACKCMATALSKELSDEKATQVADAFSSIGNPSDMMVKMLPLMMDSDIKNALAQVETQCKME</sequence>
<organism evidence="1">
    <name type="scientific">Hellea balneolensis</name>
    <dbReference type="NCBI Taxonomy" id="287478"/>
    <lineage>
        <taxon>Bacteria</taxon>
        <taxon>Pseudomonadati</taxon>
        <taxon>Pseudomonadota</taxon>
        <taxon>Alphaproteobacteria</taxon>
        <taxon>Maricaulales</taxon>
        <taxon>Robiginitomaculaceae</taxon>
        <taxon>Hellea</taxon>
    </lineage>
</organism>
<dbReference type="AlphaFoldDB" id="A0A7C5R7J3"/>
<gene>
    <name evidence="1" type="ORF">ENJ42_00270</name>
</gene>
<evidence type="ECO:0008006" key="2">
    <source>
        <dbReference type="Google" id="ProtNLM"/>
    </source>
</evidence>
<protein>
    <recommendedName>
        <fullName evidence="2">Lipoprotein</fullName>
    </recommendedName>
</protein>
<dbReference type="PROSITE" id="PS51257">
    <property type="entry name" value="PROKAR_LIPOPROTEIN"/>
    <property type="match status" value="1"/>
</dbReference>